<dbReference type="CDD" id="cd12797">
    <property type="entry name" value="M23_peptidase"/>
    <property type="match status" value="1"/>
</dbReference>
<evidence type="ECO:0000313" key="4">
    <source>
        <dbReference type="EMBL" id="HET97780.1"/>
    </source>
</evidence>
<dbReference type="PANTHER" id="PTHR21666">
    <property type="entry name" value="PEPTIDASE-RELATED"/>
    <property type="match status" value="1"/>
</dbReference>
<reference evidence="4" key="1">
    <citation type="journal article" date="2020" name="mSystems">
        <title>Genome- and Community-Level Interaction Insights into Carbon Utilization and Element Cycling Functions of Hydrothermarchaeota in Hydrothermal Sediment.</title>
        <authorList>
            <person name="Zhou Z."/>
            <person name="Liu Y."/>
            <person name="Xu W."/>
            <person name="Pan J."/>
            <person name="Luo Z.H."/>
            <person name="Li M."/>
        </authorList>
    </citation>
    <scope>NUCLEOTIDE SEQUENCE [LARGE SCALE GENOMIC DNA]</scope>
    <source>
        <strain evidence="4">SpSt-1224</strain>
    </source>
</reference>
<comment type="caution">
    <text evidence="4">The sequence shown here is derived from an EMBL/GenBank/DDBJ whole genome shotgun (WGS) entry which is preliminary data.</text>
</comment>
<evidence type="ECO:0000256" key="2">
    <source>
        <dbReference type="SAM" id="Coils"/>
    </source>
</evidence>
<keyword evidence="2" id="KW-0175">Coiled coil</keyword>
<accession>A0A7C2TG67</accession>
<feature type="coiled-coil region" evidence="2">
    <location>
        <begin position="177"/>
        <end position="260"/>
    </location>
</feature>
<dbReference type="AlphaFoldDB" id="A0A7C2TG67"/>
<evidence type="ECO:0000256" key="1">
    <source>
        <dbReference type="ARBA" id="ARBA00022729"/>
    </source>
</evidence>
<sequence>MGHRPSTPLLLPVALLALLLGQLPLAAEEASLYKRRPPTSEDYARQGEDYTRQLERLHQDLAEQEGLAVEAWQREQSLLAELAQLDHEVTVRQERQGELEEQIVRQRELIARQRAELDQALLELNQAEEHLRARLAAAYRMGATGLLNILFSAQSLPELLTFQESFHHIIEHDRHSFARYRQNIANLEEAGQMLDRKQAELLAISEALQRQEEELQEARDQHAALLRRAQIEKQLYQRARQEIAQATEKLRAALTDLQARMEVEAAAQRLRPTPFTGDFAALRGRLVPPTSGPILSRFGQKEIASRSSALPRDPSKGITIAGAPGAGVYALARGTVAFADNVEDYGKTVIIDHGNEYFSLVAGLGDILTLPRAEVRQGEIIGRLKHDTGEGTAAGPVLYLEIRWGLRPIDPLPWLRGQ</sequence>
<dbReference type="Gene3D" id="2.70.70.10">
    <property type="entry name" value="Glucose Permease (Domain IIA)"/>
    <property type="match status" value="1"/>
</dbReference>
<proteinExistence type="predicted"/>
<dbReference type="Proteomes" id="UP000885986">
    <property type="component" value="Unassembled WGS sequence"/>
</dbReference>
<protein>
    <recommendedName>
        <fullName evidence="3">M23ase beta-sheet core domain-containing protein</fullName>
    </recommendedName>
</protein>
<feature type="domain" description="M23ase beta-sheet core" evidence="3">
    <location>
        <begin position="315"/>
        <end position="411"/>
    </location>
</feature>
<dbReference type="GO" id="GO:0004222">
    <property type="term" value="F:metalloendopeptidase activity"/>
    <property type="evidence" value="ECO:0007669"/>
    <property type="project" value="TreeGrafter"/>
</dbReference>
<evidence type="ECO:0000259" key="3">
    <source>
        <dbReference type="Pfam" id="PF01551"/>
    </source>
</evidence>
<dbReference type="InterPro" id="IPR016047">
    <property type="entry name" value="M23ase_b-sheet_dom"/>
</dbReference>
<keyword evidence="1" id="KW-0732">Signal</keyword>
<gene>
    <name evidence="4" type="ORF">ENN98_03645</name>
</gene>
<dbReference type="InterPro" id="IPR011055">
    <property type="entry name" value="Dup_hybrid_motif"/>
</dbReference>
<dbReference type="Gene3D" id="6.10.250.3150">
    <property type="match status" value="1"/>
</dbReference>
<feature type="coiled-coil region" evidence="2">
    <location>
        <begin position="96"/>
        <end position="134"/>
    </location>
</feature>
<dbReference type="Pfam" id="PF01551">
    <property type="entry name" value="Peptidase_M23"/>
    <property type="match status" value="1"/>
</dbReference>
<dbReference type="SUPFAM" id="SSF51261">
    <property type="entry name" value="Duplicated hybrid motif"/>
    <property type="match status" value="1"/>
</dbReference>
<name>A0A7C2TG67_9BACT</name>
<dbReference type="PANTHER" id="PTHR21666:SF289">
    <property type="entry name" value="L-ALA--D-GLU ENDOPEPTIDASE"/>
    <property type="match status" value="1"/>
</dbReference>
<dbReference type="InterPro" id="IPR050570">
    <property type="entry name" value="Cell_wall_metabolism_enzyme"/>
</dbReference>
<organism evidence="4">
    <name type="scientific">Desulfurivibrio alkaliphilus</name>
    <dbReference type="NCBI Taxonomy" id="427923"/>
    <lineage>
        <taxon>Bacteria</taxon>
        <taxon>Pseudomonadati</taxon>
        <taxon>Thermodesulfobacteriota</taxon>
        <taxon>Desulfobulbia</taxon>
        <taxon>Desulfobulbales</taxon>
        <taxon>Desulfobulbaceae</taxon>
        <taxon>Desulfurivibrio</taxon>
    </lineage>
</organism>
<dbReference type="EMBL" id="DSDS01000083">
    <property type="protein sequence ID" value="HET97780.1"/>
    <property type="molecule type" value="Genomic_DNA"/>
</dbReference>